<sequence length="187" mass="20825">MPTLYHAPNSRSDSVLTLIRMMGVTDHYDIREVSIPRQDGSGGRDAQNPHPEGKVPYLVDREDHIRERGAIMLWLTDRHGSALGRPVGHPQRGRYLSWLFYYQGVMEPVMILDWAKLAHPAIEASLRDTPTMLAQLDAALAEGPFLLGDGFSAADILCAGPFLWFGDQAPNTPAIRDWCARCAEKMA</sequence>
<evidence type="ECO:0000313" key="2">
    <source>
        <dbReference type="EMBL" id="SCY27323.1"/>
    </source>
</evidence>
<dbReference type="EMBL" id="FMVT01000003">
    <property type="protein sequence ID" value="SCY27323.1"/>
    <property type="molecule type" value="Genomic_DNA"/>
</dbReference>
<dbReference type="CDD" id="cd03207">
    <property type="entry name" value="GST_C_8"/>
    <property type="match status" value="1"/>
</dbReference>
<dbReference type="Pfam" id="PF13410">
    <property type="entry name" value="GST_C_2"/>
    <property type="match status" value="1"/>
</dbReference>
<reference evidence="2 3" key="1">
    <citation type="submission" date="2016-10" db="EMBL/GenBank/DDBJ databases">
        <authorList>
            <person name="de Groot N.N."/>
        </authorList>
    </citation>
    <scope>NUCLEOTIDE SEQUENCE [LARGE SCALE GENOMIC DNA]</scope>
    <source>
        <strain evidence="2 3">CGMCC 1.8925</strain>
    </source>
</reference>
<dbReference type="InterPro" id="IPR036282">
    <property type="entry name" value="Glutathione-S-Trfase_C_sf"/>
</dbReference>
<gene>
    <name evidence="2" type="ORF">SAMN05660710_01121</name>
</gene>
<dbReference type="InterPro" id="IPR036249">
    <property type="entry name" value="Thioredoxin-like_sf"/>
</dbReference>
<dbReference type="PANTHER" id="PTHR44051:SF21">
    <property type="entry name" value="GLUTATHIONE S-TRANSFERASE FAMILY PROTEIN"/>
    <property type="match status" value="1"/>
</dbReference>
<dbReference type="OrthoDB" id="5740960at2"/>
<keyword evidence="3" id="KW-1185">Reference proteome</keyword>
<dbReference type="Proteomes" id="UP000199502">
    <property type="component" value="Unassembled WGS sequence"/>
</dbReference>
<dbReference type="SUPFAM" id="SSF52833">
    <property type="entry name" value="Thioredoxin-like"/>
    <property type="match status" value="1"/>
</dbReference>
<dbReference type="Gene3D" id="3.40.30.10">
    <property type="entry name" value="Glutaredoxin"/>
    <property type="match status" value="1"/>
</dbReference>
<dbReference type="AlphaFoldDB" id="A0A1G5EJY7"/>
<evidence type="ECO:0000256" key="1">
    <source>
        <dbReference type="SAM" id="MobiDB-lite"/>
    </source>
</evidence>
<protein>
    <submittedName>
        <fullName evidence="2">Glutathione S-transferase</fullName>
    </submittedName>
</protein>
<organism evidence="2 3">
    <name type="scientific">Paracoccus tibetensis</name>
    <dbReference type="NCBI Taxonomy" id="336292"/>
    <lineage>
        <taxon>Bacteria</taxon>
        <taxon>Pseudomonadati</taxon>
        <taxon>Pseudomonadota</taxon>
        <taxon>Alphaproteobacteria</taxon>
        <taxon>Rhodobacterales</taxon>
        <taxon>Paracoccaceae</taxon>
        <taxon>Paracoccus</taxon>
    </lineage>
</organism>
<evidence type="ECO:0000313" key="3">
    <source>
        <dbReference type="Proteomes" id="UP000199502"/>
    </source>
</evidence>
<dbReference type="STRING" id="336292.SAMN05660710_01121"/>
<accession>A0A1G5EJY7</accession>
<dbReference type="PANTHER" id="PTHR44051">
    <property type="entry name" value="GLUTATHIONE S-TRANSFERASE-RELATED"/>
    <property type="match status" value="1"/>
</dbReference>
<name>A0A1G5EJY7_9RHOB</name>
<dbReference type="Gene3D" id="1.20.1050.10">
    <property type="match status" value="1"/>
</dbReference>
<dbReference type="SUPFAM" id="SSF47616">
    <property type="entry name" value="GST C-terminal domain-like"/>
    <property type="match status" value="1"/>
</dbReference>
<dbReference type="GO" id="GO:0016740">
    <property type="term" value="F:transferase activity"/>
    <property type="evidence" value="ECO:0007669"/>
    <property type="project" value="UniProtKB-KW"/>
</dbReference>
<feature type="region of interest" description="Disordered" evidence="1">
    <location>
        <begin position="35"/>
        <end position="56"/>
    </location>
</feature>
<proteinExistence type="predicted"/>
<dbReference type="RefSeq" id="WP_090741116.1">
    <property type="nucleotide sequence ID" value="NZ_FMVT01000003.1"/>
</dbReference>
<keyword evidence="2" id="KW-0808">Transferase</keyword>